<dbReference type="InterPro" id="IPR001647">
    <property type="entry name" value="HTH_TetR"/>
</dbReference>
<name>A0A9D1MC45_9FIRM</name>
<proteinExistence type="predicted"/>
<dbReference type="AlphaFoldDB" id="A0A9D1MC45"/>
<evidence type="ECO:0000313" key="5">
    <source>
        <dbReference type="Proteomes" id="UP000824109"/>
    </source>
</evidence>
<accession>A0A9D1MC45</accession>
<dbReference type="PANTHER" id="PTHR43479">
    <property type="entry name" value="ACREF/ENVCD OPERON REPRESSOR-RELATED"/>
    <property type="match status" value="1"/>
</dbReference>
<feature type="domain" description="HTH tetR-type" evidence="3">
    <location>
        <begin position="10"/>
        <end position="70"/>
    </location>
</feature>
<dbReference type="Pfam" id="PF00440">
    <property type="entry name" value="TetR_N"/>
    <property type="match status" value="1"/>
</dbReference>
<dbReference type="SUPFAM" id="SSF46689">
    <property type="entry name" value="Homeodomain-like"/>
    <property type="match status" value="1"/>
</dbReference>
<evidence type="ECO:0000313" key="4">
    <source>
        <dbReference type="EMBL" id="HIU57449.1"/>
    </source>
</evidence>
<organism evidence="4 5">
    <name type="scientific">Candidatus Ornithomonoglobus merdipullorum</name>
    <dbReference type="NCBI Taxonomy" id="2840895"/>
    <lineage>
        <taxon>Bacteria</taxon>
        <taxon>Bacillati</taxon>
        <taxon>Bacillota</taxon>
        <taxon>Clostridia</taxon>
        <taxon>Candidatus Ornithomonoglobus</taxon>
    </lineage>
</organism>
<protein>
    <submittedName>
        <fullName evidence="4">TetR/AcrR family transcriptional regulator</fullName>
    </submittedName>
</protein>
<dbReference type="Pfam" id="PF14278">
    <property type="entry name" value="TetR_C_8"/>
    <property type="match status" value="1"/>
</dbReference>
<dbReference type="InterPro" id="IPR009057">
    <property type="entry name" value="Homeodomain-like_sf"/>
</dbReference>
<sequence>MKKNEDRRVRKTKKAMTEALAALLEKKPLNEISVREISEIADINRGTFYLHYRDIYDMVERLQNEIFEEFNQIVDQHEPKANSEELFPMLVELMNLLSENASLAKVLIGKNGDAAFVDKLKNVVREKCFIDVRKQFGIKNDAEFNYFYHYIVSGCIGIFSEWLNSGMKESPQEMADFIGRMIISSVRAVE</sequence>
<dbReference type="PROSITE" id="PS50977">
    <property type="entry name" value="HTH_TETR_2"/>
    <property type="match status" value="1"/>
</dbReference>
<reference evidence="4" key="2">
    <citation type="journal article" date="2021" name="PeerJ">
        <title>Extensive microbial diversity within the chicken gut microbiome revealed by metagenomics and culture.</title>
        <authorList>
            <person name="Gilroy R."/>
            <person name="Ravi A."/>
            <person name="Getino M."/>
            <person name="Pursley I."/>
            <person name="Horton D.L."/>
            <person name="Alikhan N.F."/>
            <person name="Baker D."/>
            <person name="Gharbi K."/>
            <person name="Hall N."/>
            <person name="Watson M."/>
            <person name="Adriaenssens E.M."/>
            <person name="Foster-Nyarko E."/>
            <person name="Jarju S."/>
            <person name="Secka A."/>
            <person name="Antonio M."/>
            <person name="Oren A."/>
            <person name="Chaudhuri R.R."/>
            <person name="La Ragione R."/>
            <person name="Hildebrand F."/>
            <person name="Pallen M.J."/>
        </authorList>
    </citation>
    <scope>NUCLEOTIDE SEQUENCE</scope>
    <source>
        <strain evidence="4">USAMLcec3-3695</strain>
    </source>
</reference>
<comment type="caution">
    <text evidence="4">The sequence shown here is derived from an EMBL/GenBank/DDBJ whole genome shotgun (WGS) entry which is preliminary data.</text>
</comment>
<gene>
    <name evidence="4" type="ORF">IAA61_06515</name>
</gene>
<evidence type="ECO:0000259" key="3">
    <source>
        <dbReference type="PROSITE" id="PS50977"/>
    </source>
</evidence>
<dbReference type="InterPro" id="IPR050624">
    <property type="entry name" value="HTH-type_Tx_Regulator"/>
</dbReference>
<evidence type="ECO:0000256" key="1">
    <source>
        <dbReference type="ARBA" id="ARBA00023125"/>
    </source>
</evidence>
<reference evidence="4" key="1">
    <citation type="submission" date="2020-10" db="EMBL/GenBank/DDBJ databases">
        <authorList>
            <person name="Gilroy R."/>
        </authorList>
    </citation>
    <scope>NUCLEOTIDE SEQUENCE</scope>
    <source>
        <strain evidence="4">USAMLcec3-3695</strain>
    </source>
</reference>
<feature type="DNA-binding region" description="H-T-H motif" evidence="2">
    <location>
        <begin position="33"/>
        <end position="52"/>
    </location>
</feature>
<evidence type="ECO:0000256" key="2">
    <source>
        <dbReference type="PROSITE-ProRule" id="PRU00335"/>
    </source>
</evidence>
<dbReference type="PANTHER" id="PTHR43479:SF7">
    <property type="entry name" value="TETR-FAMILY TRANSCRIPTIONAL REGULATOR"/>
    <property type="match status" value="1"/>
</dbReference>
<dbReference type="InterPro" id="IPR039532">
    <property type="entry name" value="TetR_C_Firmicutes"/>
</dbReference>
<dbReference type="GO" id="GO:0003677">
    <property type="term" value="F:DNA binding"/>
    <property type="evidence" value="ECO:0007669"/>
    <property type="project" value="UniProtKB-UniRule"/>
</dbReference>
<keyword evidence="1 2" id="KW-0238">DNA-binding</keyword>
<dbReference type="EMBL" id="DVNB01000069">
    <property type="protein sequence ID" value="HIU57449.1"/>
    <property type="molecule type" value="Genomic_DNA"/>
</dbReference>
<dbReference type="Gene3D" id="1.10.357.10">
    <property type="entry name" value="Tetracycline Repressor, domain 2"/>
    <property type="match status" value="1"/>
</dbReference>
<dbReference type="Proteomes" id="UP000824109">
    <property type="component" value="Unassembled WGS sequence"/>
</dbReference>